<keyword evidence="1" id="KW-1133">Transmembrane helix</keyword>
<feature type="transmembrane region" description="Helical" evidence="1">
    <location>
        <begin position="332"/>
        <end position="353"/>
    </location>
</feature>
<sequence length="903" mass="103777">MMVLSKKNTILKNYFYKYILPFTAAFLLLQFIVYYPFWSNGKSFIWNMDGINQHYPVLVYYGNLLKDLVGGRKIPMVDFNVGMGFDTLTTLNYYAIGDPLTLLTIFGKESNMESMYRFLIILRLYLSGISFLLYCIYMKKKSFSSVLGGLIYIFCGYVFYAGTRHPYFTNPMIYLPLLFIGVDLIIQKKKPYLFVVMTCISALSNFYFFYMLTILVIIYAFIRFFYTYNKNTDESVWKLFLRTSLRAGLYYTLGVVMAAFILLPVLAAFAGNGRFNSGYQVNLIHYNLGYYLLMIDSFIAPNISPGFWTQCTFAAIVPAAVWMVFRNRKYRELMIGFIIATISLMLPFIGYLMNGMSYVCNRWEFGYSFLLAFIVVSVYDELFQLKRLDKIILLVGTVLYGVAGLIKPSWYILLAFLILCVTVFCILFFNRYKKSTYLQRMVIFSLVFCNLAVNGYMTYSGRFGNYVNEFIASGKVDKSIRNSAVSLISGIQDDSFYRVETYGDKWINEALTLGYHDVSGYFSIMDKRTAEYMKGLELVSQKTAYRFDNLDFRTGIGTLAGVKYMITPHKAAVPYGYKLLSEKKFNDKTYYIFANQYALPLGYNYDKYITRDVYESLNAIQKQEVMLQAVVLEEPAERFTGILPSEYESGNVTGNQISFLSKKIPISVHYGKGISYEGNLLNVQKPGAKIKVYFDGVKDSETYLRLENFNLNADLYAMNFYIKNENDVNKTVNTRSVRNNAYFGKEDYLVNLGYEKEAKRSCVLTFPQTGIFQLDGIEAYALPMSNYGKQVEDRKSGALYNIKVETNQITGTVNSNKDSILCLSIPYNKGWTAYVNGKKQELIQANVMYMALELEAGTNDIKLYYETPYLKAGVAISVTGWFVFFCIIIFNLIKKTKSGKNYD</sequence>
<feature type="transmembrane region" description="Helical" evidence="1">
    <location>
        <begin position="390"/>
        <end position="406"/>
    </location>
</feature>
<proteinExistence type="predicted"/>
<protein>
    <submittedName>
        <fullName evidence="2">YfhO family protein</fullName>
    </submittedName>
</protein>
<feature type="transmembrane region" description="Helical" evidence="1">
    <location>
        <begin position="307"/>
        <end position="325"/>
    </location>
</feature>
<dbReference type="PANTHER" id="PTHR38454">
    <property type="entry name" value="INTEGRAL MEMBRANE PROTEIN-RELATED"/>
    <property type="match status" value="1"/>
</dbReference>
<dbReference type="EMBL" id="CP048000">
    <property type="protein sequence ID" value="QHQ62889.1"/>
    <property type="molecule type" value="Genomic_DNA"/>
</dbReference>
<dbReference type="InterPro" id="IPR018580">
    <property type="entry name" value="Uncharacterised_YfhO"/>
</dbReference>
<dbReference type="Proteomes" id="UP000464314">
    <property type="component" value="Chromosome"/>
</dbReference>
<name>A0A6P1TRK4_9FIRM</name>
<dbReference type="RefSeq" id="WP_161839711.1">
    <property type="nucleotide sequence ID" value="NZ_CP048000.1"/>
</dbReference>
<keyword evidence="1" id="KW-0812">Transmembrane</keyword>
<keyword evidence="3" id="KW-1185">Reference proteome</keyword>
<evidence type="ECO:0000313" key="3">
    <source>
        <dbReference type="Proteomes" id="UP000464314"/>
    </source>
</evidence>
<dbReference type="KEGG" id="anr:Ana3638_20630"/>
<feature type="transmembrane region" description="Helical" evidence="1">
    <location>
        <begin position="283"/>
        <end position="301"/>
    </location>
</feature>
<feature type="transmembrane region" description="Helical" evidence="1">
    <location>
        <begin position="15"/>
        <end position="38"/>
    </location>
</feature>
<evidence type="ECO:0000256" key="1">
    <source>
        <dbReference type="SAM" id="Phobius"/>
    </source>
</evidence>
<feature type="transmembrane region" description="Helical" evidence="1">
    <location>
        <begin position="167"/>
        <end position="186"/>
    </location>
</feature>
<feature type="transmembrane region" description="Helical" evidence="1">
    <location>
        <begin position="412"/>
        <end position="429"/>
    </location>
</feature>
<accession>A0A6P1TRK4</accession>
<feature type="transmembrane region" description="Helical" evidence="1">
    <location>
        <begin position="248"/>
        <end position="271"/>
    </location>
</feature>
<feature type="transmembrane region" description="Helical" evidence="1">
    <location>
        <begin position="143"/>
        <end position="161"/>
    </location>
</feature>
<feature type="transmembrane region" description="Helical" evidence="1">
    <location>
        <begin position="207"/>
        <end position="228"/>
    </location>
</feature>
<organism evidence="2 3">
    <name type="scientific">Anaerocolumna sedimenticola</name>
    <dbReference type="NCBI Taxonomy" id="2696063"/>
    <lineage>
        <taxon>Bacteria</taxon>
        <taxon>Bacillati</taxon>
        <taxon>Bacillota</taxon>
        <taxon>Clostridia</taxon>
        <taxon>Lachnospirales</taxon>
        <taxon>Lachnospiraceae</taxon>
        <taxon>Anaerocolumna</taxon>
    </lineage>
</organism>
<keyword evidence="1" id="KW-0472">Membrane</keyword>
<evidence type="ECO:0000313" key="2">
    <source>
        <dbReference type="EMBL" id="QHQ62889.1"/>
    </source>
</evidence>
<feature type="transmembrane region" description="Helical" evidence="1">
    <location>
        <begin position="115"/>
        <end position="136"/>
    </location>
</feature>
<reference evidence="2 3" key="1">
    <citation type="submission" date="2020-01" db="EMBL/GenBank/DDBJ databases">
        <title>Genome analysis of Anaerocolumna sp. CBA3638.</title>
        <authorList>
            <person name="Kim J."/>
            <person name="Roh S.W."/>
        </authorList>
    </citation>
    <scope>NUCLEOTIDE SEQUENCE [LARGE SCALE GENOMIC DNA]</scope>
    <source>
        <strain evidence="2 3">CBA3638</strain>
    </source>
</reference>
<gene>
    <name evidence="2" type="ORF">Ana3638_20630</name>
</gene>
<feature type="transmembrane region" description="Helical" evidence="1">
    <location>
        <begin position="869"/>
        <end position="893"/>
    </location>
</feature>
<dbReference type="AlphaFoldDB" id="A0A6P1TRK4"/>
<feature type="transmembrane region" description="Helical" evidence="1">
    <location>
        <begin position="441"/>
        <end position="459"/>
    </location>
</feature>
<dbReference type="PANTHER" id="PTHR38454:SF1">
    <property type="entry name" value="INTEGRAL MEMBRANE PROTEIN"/>
    <property type="match status" value="1"/>
</dbReference>
<feature type="transmembrane region" description="Helical" evidence="1">
    <location>
        <begin position="365"/>
        <end position="383"/>
    </location>
</feature>
<dbReference type="Pfam" id="PF09586">
    <property type="entry name" value="YfhO"/>
    <property type="match status" value="1"/>
</dbReference>